<proteinExistence type="predicted"/>
<comment type="caution">
    <text evidence="1">The sequence shown here is derived from an EMBL/GenBank/DDBJ whole genome shotgun (WGS) entry which is preliminary data.</text>
</comment>
<reference evidence="1" key="1">
    <citation type="journal article" date="2015" name="Nature">
        <title>Complex archaea that bridge the gap between prokaryotes and eukaryotes.</title>
        <authorList>
            <person name="Spang A."/>
            <person name="Saw J.H."/>
            <person name="Jorgensen S.L."/>
            <person name="Zaremba-Niedzwiedzka K."/>
            <person name="Martijn J."/>
            <person name="Lind A.E."/>
            <person name="van Eijk R."/>
            <person name="Schleper C."/>
            <person name="Guy L."/>
            <person name="Ettema T.J."/>
        </authorList>
    </citation>
    <scope>NUCLEOTIDE SEQUENCE</scope>
</reference>
<sequence length="71" mass="7898">MLCRYLAWNLILGAAVMLALAEIVSEPAAREKPLTATDSYDWDAGFTLKIPGFYRAEPAVKEAELVVRSKR</sequence>
<name>A0A0F9PBJ1_9ZZZZ</name>
<dbReference type="AlphaFoldDB" id="A0A0F9PBJ1"/>
<accession>A0A0F9PBJ1</accession>
<organism evidence="1">
    <name type="scientific">marine sediment metagenome</name>
    <dbReference type="NCBI Taxonomy" id="412755"/>
    <lineage>
        <taxon>unclassified sequences</taxon>
        <taxon>metagenomes</taxon>
        <taxon>ecological metagenomes</taxon>
    </lineage>
</organism>
<gene>
    <name evidence="1" type="ORF">LCGC14_0921060</name>
</gene>
<dbReference type="EMBL" id="LAZR01003111">
    <property type="protein sequence ID" value="KKN21877.1"/>
    <property type="molecule type" value="Genomic_DNA"/>
</dbReference>
<evidence type="ECO:0000313" key="1">
    <source>
        <dbReference type="EMBL" id="KKN21877.1"/>
    </source>
</evidence>
<protein>
    <submittedName>
        <fullName evidence="1">Uncharacterized protein</fullName>
    </submittedName>
</protein>